<protein>
    <recommendedName>
        <fullName evidence="1">RNase H type-1 domain-containing protein</fullName>
    </recommendedName>
</protein>
<dbReference type="Gene3D" id="3.30.420.10">
    <property type="entry name" value="Ribonuclease H-like superfamily/Ribonuclease H"/>
    <property type="match status" value="1"/>
</dbReference>
<dbReference type="InterPro" id="IPR002156">
    <property type="entry name" value="RNaseH_domain"/>
</dbReference>
<sequence>MVTSWASAVGCMSGQFPTTYLGIPLGFHRSSNTLWEPIVNKFYSALSTWKANNLSISGRLVFIRSVWSSLPIYYLSLFKMPTSIVQKLNSIMAGFLWGDSPSSKKIHWLKWDQICSDFSNGGLGVRNIEVQNRLLLLKWIWKFALERDSLWKNVICCANNLANSNIVPPHINNRMSSWIWKGVVNNFYRADDMGNKLRNLFRLQIGDGKFIAFWQDKWLGDAPLMFSFPRIFALSSNRYGKVVDYGTKLQWGWEWRIDHRRILFDWEVDQWNSLMNLLNNVKSDGFELDCLVWTGSADGSFSVKNGFKTVMVQDSNNSFWRKYVWQKLAPPKVEAFVWQSAWGRIPVRSELRKRGLTSLSDIRCPLCQEDVETVSHLLFTCKISWALWMKFARFWNVHFTMPNDPTLVILCWHLACPIDNNNSIWRFIPAVIMWSLWLMRNDLIFRDGKLDVFNLFFLTRFRVITWFKAKFPDIRASFEDLMANPSIVDNLHRSPPAISKIQSWCSPPLGYLKMNVDGASLRNGNGGGIGGILRDPEGKTLLTFSEPTGPGPPIRAELLAIRFGLSIFSALFPGNNQRLILESDCQTAVNWISNPVLCPQIFKELVLEIGRLSKIGIRKLRIIPRAINLDADLLAKKGIG</sequence>
<dbReference type="Pfam" id="PF13456">
    <property type="entry name" value="RVT_3"/>
    <property type="match status" value="1"/>
</dbReference>
<comment type="caution">
    <text evidence="2">The sequence shown here is derived from an EMBL/GenBank/DDBJ whole genome shotgun (WGS) entry which is preliminary data.</text>
</comment>
<dbReference type="CDD" id="cd06222">
    <property type="entry name" value="RNase_H_like"/>
    <property type="match status" value="1"/>
</dbReference>
<dbReference type="GO" id="GO:0004523">
    <property type="term" value="F:RNA-DNA hybrid ribonuclease activity"/>
    <property type="evidence" value="ECO:0007669"/>
    <property type="project" value="InterPro"/>
</dbReference>
<evidence type="ECO:0000259" key="1">
    <source>
        <dbReference type="PROSITE" id="PS50879"/>
    </source>
</evidence>
<dbReference type="Proteomes" id="UP001165190">
    <property type="component" value="Unassembled WGS sequence"/>
</dbReference>
<dbReference type="PANTHER" id="PTHR33116">
    <property type="entry name" value="REVERSE TRANSCRIPTASE ZINC-BINDING DOMAIN-CONTAINING PROTEIN-RELATED-RELATED"/>
    <property type="match status" value="1"/>
</dbReference>
<proteinExistence type="predicted"/>
<dbReference type="SUPFAM" id="SSF53098">
    <property type="entry name" value="Ribonuclease H-like"/>
    <property type="match status" value="1"/>
</dbReference>
<dbReference type="EMBL" id="BSYR01000020">
    <property type="protein sequence ID" value="GMI85885.1"/>
    <property type="molecule type" value="Genomic_DNA"/>
</dbReference>
<dbReference type="InterPro" id="IPR036397">
    <property type="entry name" value="RNaseH_sf"/>
</dbReference>
<dbReference type="InterPro" id="IPR026960">
    <property type="entry name" value="RVT-Znf"/>
</dbReference>
<organism evidence="2 3">
    <name type="scientific">Hibiscus trionum</name>
    <name type="common">Flower of an hour</name>
    <dbReference type="NCBI Taxonomy" id="183268"/>
    <lineage>
        <taxon>Eukaryota</taxon>
        <taxon>Viridiplantae</taxon>
        <taxon>Streptophyta</taxon>
        <taxon>Embryophyta</taxon>
        <taxon>Tracheophyta</taxon>
        <taxon>Spermatophyta</taxon>
        <taxon>Magnoliopsida</taxon>
        <taxon>eudicotyledons</taxon>
        <taxon>Gunneridae</taxon>
        <taxon>Pentapetalae</taxon>
        <taxon>rosids</taxon>
        <taxon>malvids</taxon>
        <taxon>Malvales</taxon>
        <taxon>Malvaceae</taxon>
        <taxon>Malvoideae</taxon>
        <taxon>Hibiscus</taxon>
    </lineage>
</organism>
<keyword evidence="3" id="KW-1185">Reference proteome</keyword>
<dbReference type="PANTHER" id="PTHR33116:SF75">
    <property type="entry name" value="RIBONUCLEASE H PROTEIN"/>
    <property type="match status" value="1"/>
</dbReference>
<dbReference type="OrthoDB" id="1752459at2759"/>
<dbReference type="InterPro" id="IPR044730">
    <property type="entry name" value="RNase_H-like_dom_plant"/>
</dbReference>
<accession>A0A9W7I1L3</accession>
<dbReference type="Pfam" id="PF13966">
    <property type="entry name" value="zf-RVT"/>
    <property type="match status" value="1"/>
</dbReference>
<name>A0A9W7I1L3_HIBTR</name>
<evidence type="ECO:0000313" key="2">
    <source>
        <dbReference type="EMBL" id="GMI85885.1"/>
    </source>
</evidence>
<dbReference type="GO" id="GO:0003676">
    <property type="term" value="F:nucleic acid binding"/>
    <property type="evidence" value="ECO:0007669"/>
    <property type="project" value="InterPro"/>
</dbReference>
<gene>
    <name evidence="2" type="ORF">HRI_002257800</name>
</gene>
<feature type="domain" description="RNase H type-1" evidence="1">
    <location>
        <begin position="508"/>
        <end position="640"/>
    </location>
</feature>
<dbReference type="PROSITE" id="PS50879">
    <property type="entry name" value="RNASE_H_1"/>
    <property type="match status" value="1"/>
</dbReference>
<dbReference type="AlphaFoldDB" id="A0A9W7I1L3"/>
<dbReference type="InterPro" id="IPR012337">
    <property type="entry name" value="RNaseH-like_sf"/>
</dbReference>
<reference evidence="2" key="1">
    <citation type="submission" date="2023-05" db="EMBL/GenBank/DDBJ databases">
        <title>Genome and transcriptome analyses reveal genes involved in the formation of fine ridges on petal epidermal cells in Hibiscus trionum.</title>
        <authorList>
            <person name="Koshimizu S."/>
            <person name="Masuda S."/>
            <person name="Ishii T."/>
            <person name="Shirasu K."/>
            <person name="Hoshino A."/>
            <person name="Arita M."/>
        </authorList>
    </citation>
    <scope>NUCLEOTIDE SEQUENCE</scope>
    <source>
        <strain evidence="2">Hamamatsu line</strain>
    </source>
</reference>
<evidence type="ECO:0000313" key="3">
    <source>
        <dbReference type="Proteomes" id="UP001165190"/>
    </source>
</evidence>